<feature type="domain" description="HTH asnC-type" evidence="4">
    <location>
        <begin position="5"/>
        <end position="66"/>
    </location>
</feature>
<evidence type="ECO:0000256" key="3">
    <source>
        <dbReference type="ARBA" id="ARBA00023163"/>
    </source>
</evidence>
<dbReference type="PRINTS" id="PR00033">
    <property type="entry name" value="HTHASNC"/>
</dbReference>
<proteinExistence type="predicted"/>
<name>A0A538U2I5_UNCEI</name>
<keyword evidence="2" id="KW-0238">DNA-binding</keyword>
<sequence length="159" mass="17358">MSQALDAKDRKILDLVQRDGKLPQAEIGKRVGLSTAAVNERLKKLEHAGVIRRYAAVVDPHAVGATVTAFVEVFIEHPRHEPGFIATVRAMDEVQEIHHITGEFSVLLKVRTSGMEALQQLLIHQLNALEGVRQTRTVIALSTSKEESFVSTGAEGGTT</sequence>
<keyword evidence="3" id="KW-0804">Transcription</keyword>
<dbReference type="InterPro" id="IPR011008">
    <property type="entry name" value="Dimeric_a/b-barrel"/>
</dbReference>
<dbReference type="InterPro" id="IPR019888">
    <property type="entry name" value="Tscrpt_reg_AsnC-like"/>
</dbReference>
<evidence type="ECO:0000313" key="6">
    <source>
        <dbReference type="Proteomes" id="UP000319771"/>
    </source>
</evidence>
<dbReference type="InterPro" id="IPR036388">
    <property type="entry name" value="WH-like_DNA-bd_sf"/>
</dbReference>
<dbReference type="PROSITE" id="PS50956">
    <property type="entry name" value="HTH_ASNC_2"/>
    <property type="match status" value="1"/>
</dbReference>
<dbReference type="PROSITE" id="PS00519">
    <property type="entry name" value="HTH_ASNC_1"/>
    <property type="match status" value="1"/>
</dbReference>
<dbReference type="InterPro" id="IPR011991">
    <property type="entry name" value="ArsR-like_HTH"/>
</dbReference>
<dbReference type="GO" id="GO:0043200">
    <property type="term" value="P:response to amino acid"/>
    <property type="evidence" value="ECO:0007669"/>
    <property type="project" value="TreeGrafter"/>
</dbReference>
<dbReference type="InterPro" id="IPR019887">
    <property type="entry name" value="Tscrpt_reg_AsnC/Lrp_C"/>
</dbReference>
<dbReference type="SMART" id="SM00344">
    <property type="entry name" value="HTH_ASNC"/>
    <property type="match status" value="1"/>
</dbReference>
<evidence type="ECO:0000259" key="4">
    <source>
        <dbReference type="PROSITE" id="PS50956"/>
    </source>
</evidence>
<evidence type="ECO:0000313" key="5">
    <source>
        <dbReference type="EMBL" id="TMQ70115.1"/>
    </source>
</evidence>
<dbReference type="GO" id="GO:0005829">
    <property type="term" value="C:cytosol"/>
    <property type="evidence" value="ECO:0007669"/>
    <property type="project" value="TreeGrafter"/>
</dbReference>
<dbReference type="AlphaFoldDB" id="A0A538U2I5"/>
<dbReference type="SUPFAM" id="SSF46785">
    <property type="entry name" value="Winged helix' DNA-binding domain"/>
    <property type="match status" value="1"/>
</dbReference>
<dbReference type="SUPFAM" id="SSF54909">
    <property type="entry name" value="Dimeric alpha+beta barrel"/>
    <property type="match status" value="1"/>
</dbReference>
<dbReference type="Pfam" id="PF01037">
    <property type="entry name" value="AsnC_trans_reg"/>
    <property type="match status" value="1"/>
</dbReference>
<protein>
    <submittedName>
        <fullName evidence="5">Lrp/AsnC family transcriptional regulator</fullName>
    </submittedName>
</protein>
<dbReference type="Pfam" id="PF13412">
    <property type="entry name" value="HTH_24"/>
    <property type="match status" value="1"/>
</dbReference>
<dbReference type="GO" id="GO:0043565">
    <property type="term" value="F:sequence-specific DNA binding"/>
    <property type="evidence" value="ECO:0007669"/>
    <property type="project" value="InterPro"/>
</dbReference>
<dbReference type="EMBL" id="VBPB01000248">
    <property type="protein sequence ID" value="TMQ70115.1"/>
    <property type="molecule type" value="Genomic_DNA"/>
</dbReference>
<evidence type="ECO:0000256" key="2">
    <source>
        <dbReference type="ARBA" id="ARBA00023125"/>
    </source>
</evidence>
<dbReference type="InterPro" id="IPR019885">
    <property type="entry name" value="Tscrpt_reg_HTH_AsnC-type_CS"/>
</dbReference>
<dbReference type="PANTHER" id="PTHR30154:SF34">
    <property type="entry name" value="TRANSCRIPTIONAL REGULATOR AZLB"/>
    <property type="match status" value="1"/>
</dbReference>
<dbReference type="InterPro" id="IPR036390">
    <property type="entry name" value="WH_DNA-bd_sf"/>
</dbReference>
<dbReference type="CDD" id="cd00090">
    <property type="entry name" value="HTH_ARSR"/>
    <property type="match status" value="1"/>
</dbReference>
<dbReference type="InterPro" id="IPR000485">
    <property type="entry name" value="AsnC-type_HTH_dom"/>
</dbReference>
<dbReference type="Gene3D" id="1.10.10.10">
    <property type="entry name" value="Winged helix-like DNA-binding domain superfamily/Winged helix DNA-binding domain"/>
    <property type="match status" value="1"/>
</dbReference>
<keyword evidence="1" id="KW-0805">Transcription regulation</keyword>
<reference evidence="5 6" key="1">
    <citation type="journal article" date="2019" name="Nat. Microbiol.">
        <title>Mediterranean grassland soil C-N compound turnover is dependent on rainfall and depth, and is mediated by genomically divergent microorganisms.</title>
        <authorList>
            <person name="Diamond S."/>
            <person name="Andeer P.F."/>
            <person name="Li Z."/>
            <person name="Crits-Christoph A."/>
            <person name="Burstein D."/>
            <person name="Anantharaman K."/>
            <person name="Lane K.R."/>
            <person name="Thomas B.C."/>
            <person name="Pan C."/>
            <person name="Northen T.R."/>
            <person name="Banfield J.F."/>
        </authorList>
    </citation>
    <scope>NUCLEOTIDE SEQUENCE [LARGE SCALE GENOMIC DNA]</scope>
    <source>
        <strain evidence="5">WS_11</strain>
    </source>
</reference>
<dbReference type="Proteomes" id="UP000319771">
    <property type="component" value="Unassembled WGS sequence"/>
</dbReference>
<gene>
    <name evidence="5" type="ORF">E6K81_13340</name>
</gene>
<comment type="caution">
    <text evidence="5">The sequence shown here is derived from an EMBL/GenBank/DDBJ whole genome shotgun (WGS) entry which is preliminary data.</text>
</comment>
<dbReference type="PANTHER" id="PTHR30154">
    <property type="entry name" value="LEUCINE-RESPONSIVE REGULATORY PROTEIN"/>
    <property type="match status" value="1"/>
</dbReference>
<evidence type="ECO:0000256" key="1">
    <source>
        <dbReference type="ARBA" id="ARBA00023015"/>
    </source>
</evidence>
<organism evidence="5 6">
    <name type="scientific">Eiseniibacteriota bacterium</name>
    <dbReference type="NCBI Taxonomy" id="2212470"/>
    <lineage>
        <taxon>Bacteria</taxon>
        <taxon>Candidatus Eiseniibacteriota</taxon>
    </lineage>
</organism>
<dbReference type="Gene3D" id="3.30.70.920">
    <property type="match status" value="1"/>
</dbReference>
<accession>A0A538U2I5</accession>